<evidence type="ECO:0000313" key="2">
    <source>
        <dbReference type="Proteomes" id="UP000075324"/>
    </source>
</evidence>
<gene>
    <name evidence="1" type="ORF">B4110_0449</name>
</gene>
<organism evidence="1 2">
    <name type="scientific">Parageobacillus toebii</name>
    <dbReference type="NCBI Taxonomy" id="153151"/>
    <lineage>
        <taxon>Bacteria</taxon>
        <taxon>Bacillati</taxon>
        <taxon>Bacillota</taxon>
        <taxon>Bacilli</taxon>
        <taxon>Bacillales</taxon>
        <taxon>Anoxybacillaceae</taxon>
        <taxon>Parageobacillus</taxon>
    </lineage>
</organism>
<dbReference type="AlphaFoldDB" id="A0A150MAY6"/>
<accession>A0A150MAY6</accession>
<name>A0A150MAY6_9BACL</name>
<reference evidence="1 2" key="1">
    <citation type="submission" date="2016-01" db="EMBL/GenBank/DDBJ databases">
        <title>Draft Genome Sequences of Seven Thermophilic Sporeformers Isolated from Foods.</title>
        <authorList>
            <person name="Berendsen E.M."/>
            <person name="Wells-Bennik M.H."/>
            <person name="Krawcyk A.O."/>
            <person name="De Jong A."/>
            <person name="Holsappel S."/>
            <person name="Eijlander R.T."/>
            <person name="Kuipers O.P."/>
        </authorList>
    </citation>
    <scope>NUCLEOTIDE SEQUENCE [LARGE SCALE GENOMIC DNA]</scope>
    <source>
        <strain evidence="1 2">B4110</strain>
    </source>
</reference>
<evidence type="ECO:0000313" key="1">
    <source>
        <dbReference type="EMBL" id="KYD21606.1"/>
    </source>
</evidence>
<protein>
    <submittedName>
        <fullName evidence="1">Uncharacterized protein</fullName>
    </submittedName>
</protein>
<comment type="caution">
    <text evidence="1">The sequence shown here is derived from an EMBL/GenBank/DDBJ whole genome shotgun (WGS) entry which is preliminary data.</text>
</comment>
<sequence length="44" mass="5015">MIEASHGLAPDRRKICGKLLVRQKLNLPDKLILQIKELYLFAAP</sequence>
<proteinExistence type="predicted"/>
<dbReference type="EMBL" id="LQYW01000188">
    <property type="protein sequence ID" value="KYD21606.1"/>
    <property type="molecule type" value="Genomic_DNA"/>
</dbReference>
<dbReference type="Proteomes" id="UP000075324">
    <property type="component" value="Unassembled WGS sequence"/>
</dbReference>